<dbReference type="GO" id="GO:0008360">
    <property type="term" value="P:regulation of cell shape"/>
    <property type="evidence" value="ECO:0007669"/>
    <property type="project" value="UniProtKB-KW"/>
</dbReference>
<dbReference type="GO" id="GO:0005524">
    <property type="term" value="F:ATP binding"/>
    <property type="evidence" value="ECO:0007669"/>
    <property type="project" value="UniProtKB-UniRule"/>
</dbReference>
<keyword evidence="3 4" id="KW-0961">Cell wall biogenesis/degradation</keyword>
<evidence type="ECO:0000256" key="4">
    <source>
        <dbReference type="HAMAP-Rule" id="MF_00047"/>
    </source>
</evidence>
<evidence type="ECO:0000256" key="5">
    <source>
        <dbReference type="PIRSR" id="PIRSR039102-1"/>
    </source>
</evidence>
<feature type="active site" evidence="5">
    <location>
        <position position="289"/>
    </location>
</feature>
<keyword evidence="10" id="KW-1185">Reference proteome</keyword>
<dbReference type="InterPro" id="IPR016185">
    <property type="entry name" value="PreATP-grasp_dom_sf"/>
</dbReference>
<evidence type="ECO:0000256" key="7">
    <source>
        <dbReference type="PROSITE-ProRule" id="PRU00409"/>
    </source>
</evidence>
<proteinExistence type="inferred from homology"/>
<dbReference type="SUPFAM" id="SSF56059">
    <property type="entry name" value="Glutathione synthetase ATP-binding domain-like"/>
    <property type="match status" value="1"/>
</dbReference>
<accession>A0A6H9WR30</accession>
<dbReference type="SUPFAM" id="SSF52440">
    <property type="entry name" value="PreATP-grasp domain"/>
    <property type="match status" value="1"/>
</dbReference>
<gene>
    <name evidence="4" type="primary">ddl</name>
    <name evidence="9" type="ORF">F8O04_00280</name>
</gene>
<keyword evidence="7" id="KW-0067">ATP-binding</keyword>
<dbReference type="HAMAP" id="MF_00047">
    <property type="entry name" value="Dala_Dala_lig"/>
    <property type="match status" value="1"/>
</dbReference>
<evidence type="ECO:0000256" key="2">
    <source>
        <dbReference type="ARBA" id="ARBA00022598"/>
    </source>
</evidence>
<comment type="function">
    <text evidence="4">Cell wall formation.</text>
</comment>
<evidence type="ECO:0000256" key="6">
    <source>
        <dbReference type="PIRSR" id="PIRSR039102-3"/>
    </source>
</evidence>
<evidence type="ECO:0000313" key="10">
    <source>
        <dbReference type="Proteomes" id="UP000431744"/>
    </source>
</evidence>
<dbReference type="GO" id="GO:0071555">
    <property type="term" value="P:cell wall organization"/>
    <property type="evidence" value="ECO:0007669"/>
    <property type="project" value="UniProtKB-KW"/>
</dbReference>
<dbReference type="GO" id="GO:0005737">
    <property type="term" value="C:cytoplasm"/>
    <property type="evidence" value="ECO:0007669"/>
    <property type="project" value="UniProtKB-SubCell"/>
</dbReference>
<comment type="subcellular location">
    <subcellularLocation>
        <location evidence="4">Cytoplasm</location>
    </subcellularLocation>
</comment>
<dbReference type="InterPro" id="IPR011095">
    <property type="entry name" value="Dala_Dala_lig_C"/>
</dbReference>
<sequence length="353" mass="36819">MSKQNLHVVVLAGGISHERDVSLRSGRRVTDALQRAGMRVELIDPDAGLLGHLADSRPDVVWPVLHGASGEDGALYSLLRAIRLPYVGAKPGGARLAWDKGAAKVMAKRAGLRSPESIVLPNTVFRELGASSVIDAIGAGLTLPAVVKPLEGGSAQGVSFVETLDDFRGALVTALTYFDTALIERKIEGTEVMVGVVDRGEGPFAIPAVEVVPNGGVFDYGARYNAGETTYYAPARLDEDVATKVAAMARSAYETIGLRDLARVDMIVDDAGEPWFIEADPIPGLTETSIVPLGIEAAGLDLTAVYADLVRAAATRGHVEQNTETTEPASTAAVDAAAALEGGVPGSTGAPDR</sequence>
<keyword evidence="6" id="KW-0460">Magnesium</keyword>
<dbReference type="PANTHER" id="PTHR23132:SF23">
    <property type="entry name" value="D-ALANINE--D-ALANINE LIGASE B"/>
    <property type="match status" value="1"/>
</dbReference>
<dbReference type="EC" id="6.3.2.4" evidence="4"/>
<reference evidence="9 10" key="1">
    <citation type="submission" date="2019-09" db="EMBL/GenBank/DDBJ databases">
        <title>Phylogeny of genus Pseudoclavibacter and closely related genus.</title>
        <authorList>
            <person name="Li Y."/>
        </authorList>
    </citation>
    <scope>NUCLEOTIDE SEQUENCE [LARGE SCALE GENOMIC DNA]</scope>
    <source>
        <strain evidence="9 10">EGI 60007</strain>
    </source>
</reference>
<comment type="catalytic activity">
    <reaction evidence="4">
        <text>2 D-alanine + ATP = D-alanyl-D-alanine + ADP + phosphate + H(+)</text>
        <dbReference type="Rhea" id="RHEA:11224"/>
        <dbReference type="ChEBI" id="CHEBI:15378"/>
        <dbReference type="ChEBI" id="CHEBI:30616"/>
        <dbReference type="ChEBI" id="CHEBI:43474"/>
        <dbReference type="ChEBI" id="CHEBI:57416"/>
        <dbReference type="ChEBI" id="CHEBI:57822"/>
        <dbReference type="ChEBI" id="CHEBI:456216"/>
        <dbReference type="EC" id="6.3.2.4"/>
    </reaction>
</comment>
<dbReference type="UniPathway" id="UPA00219"/>
<dbReference type="PIRSF" id="PIRSF039102">
    <property type="entry name" value="Ddl/VanB"/>
    <property type="match status" value="1"/>
</dbReference>
<feature type="binding site" evidence="6">
    <location>
        <position position="278"/>
    </location>
    <ligand>
        <name>Mg(2+)</name>
        <dbReference type="ChEBI" id="CHEBI:18420"/>
        <label>1</label>
    </ligand>
</feature>
<keyword evidence="6" id="KW-0464">Manganese</keyword>
<evidence type="ECO:0000256" key="1">
    <source>
        <dbReference type="ARBA" id="ARBA00010871"/>
    </source>
</evidence>
<comment type="similarity">
    <text evidence="1 4">Belongs to the D-alanine--D-alanine ligase family.</text>
</comment>
<feature type="active site" evidence="5">
    <location>
        <position position="18"/>
    </location>
</feature>
<dbReference type="InterPro" id="IPR013815">
    <property type="entry name" value="ATP_grasp_subdomain_1"/>
</dbReference>
<dbReference type="GO" id="GO:0009252">
    <property type="term" value="P:peptidoglycan biosynthetic process"/>
    <property type="evidence" value="ECO:0007669"/>
    <property type="project" value="UniProtKB-UniRule"/>
</dbReference>
<protein>
    <recommendedName>
        <fullName evidence="4">D-alanine--D-alanine ligase</fullName>
        <ecNumber evidence="4">6.3.2.4</ecNumber>
    </recommendedName>
    <alternativeName>
        <fullName evidence="4">D-Ala-D-Ala ligase</fullName>
    </alternativeName>
    <alternativeName>
        <fullName evidence="4">D-alanylalanine synthetase</fullName>
    </alternativeName>
</protein>
<comment type="caution">
    <text evidence="9">The sequence shown here is derived from an EMBL/GenBank/DDBJ whole genome shotgun (WGS) entry which is preliminary data.</text>
</comment>
<dbReference type="GO" id="GO:0046872">
    <property type="term" value="F:metal ion binding"/>
    <property type="evidence" value="ECO:0007669"/>
    <property type="project" value="UniProtKB-KW"/>
</dbReference>
<name>A0A6H9WR30_9MICO</name>
<dbReference type="NCBIfam" id="NF002378">
    <property type="entry name" value="PRK01372.1"/>
    <property type="match status" value="1"/>
</dbReference>
<dbReference type="Pfam" id="PF07478">
    <property type="entry name" value="Dala_Dala_lig_C"/>
    <property type="match status" value="1"/>
</dbReference>
<dbReference type="OrthoDB" id="9813261at2"/>
<keyword evidence="7" id="KW-0547">Nucleotide-binding</keyword>
<dbReference type="RefSeq" id="WP_158027334.1">
    <property type="nucleotide sequence ID" value="NZ_BMHG01000001.1"/>
</dbReference>
<dbReference type="AlphaFoldDB" id="A0A6H9WR30"/>
<keyword evidence="2 4" id="KW-0436">Ligase</keyword>
<keyword evidence="6" id="KW-0479">Metal-binding</keyword>
<dbReference type="PROSITE" id="PS50975">
    <property type="entry name" value="ATP_GRASP"/>
    <property type="match status" value="1"/>
</dbReference>
<dbReference type="EMBL" id="WBJY01000001">
    <property type="protein sequence ID" value="KAB1648780.1"/>
    <property type="molecule type" value="Genomic_DNA"/>
</dbReference>
<dbReference type="InterPro" id="IPR011761">
    <property type="entry name" value="ATP-grasp"/>
</dbReference>
<dbReference type="InterPro" id="IPR005905">
    <property type="entry name" value="D_ala_D_ala"/>
</dbReference>
<dbReference type="Proteomes" id="UP000431744">
    <property type="component" value="Unassembled WGS sequence"/>
</dbReference>
<feature type="binding site" evidence="6">
    <location>
        <position position="278"/>
    </location>
    <ligand>
        <name>Mg(2+)</name>
        <dbReference type="ChEBI" id="CHEBI:18420"/>
        <label>2</label>
    </ligand>
</feature>
<evidence type="ECO:0000256" key="3">
    <source>
        <dbReference type="ARBA" id="ARBA00023316"/>
    </source>
</evidence>
<organism evidence="9 10">
    <name type="scientific">Pseudoclavibacter endophyticus</name>
    <dbReference type="NCBI Taxonomy" id="1778590"/>
    <lineage>
        <taxon>Bacteria</taxon>
        <taxon>Bacillati</taxon>
        <taxon>Actinomycetota</taxon>
        <taxon>Actinomycetes</taxon>
        <taxon>Micrococcales</taxon>
        <taxon>Microbacteriaceae</taxon>
        <taxon>Pseudoclavibacter</taxon>
    </lineage>
</organism>
<dbReference type="Gene3D" id="3.30.1490.20">
    <property type="entry name" value="ATP-grasp fold, A domain"/>
    <property type="match status" value="1"/>
</dbReference>
<comment type="pathway">
    <text evidence="4">Cell wall biogenesis; peptidoglycan biosynthesis.</text>
</comment>
<keyword evidence="4" id="KW-0963">Cytoplasm</keyword>
<dbReference type="Gene3D" id="3.40.50.20">
    <property type="match status" value="1"/>
</dbReference>
<dbReference type="PANTHER" id="PTHR23132">
    <property type="entry name" value="D-ALANINE--D-ALANINE LIGASE"/>
    <property type="match status" value="1"/>
</dbReference>
<comment type="cofactor">
    <cofactor evidence="6">
        <name>Mg(2+)</name>
        <dbReference type="ChEBI" id="CHEBI:18420"/>
    </cofactor>
    <cofactor evidence="6">
        <name>Mn(2+)</name>
        <dbReference type="ChEBI" id="CHEBI:29035"/>
    </cofactor>
    <text evidence="6">Binds 2 magnesium or manganese ions per subunit.</text>
</comment>
<feature type="active site" evidence="5">
    <location>
        <position position="154"/>
    </location>
</feature>
<keyword evidence="4" id="KW-0573">Peptidoglycan synthesis</keyword>
<dbReference type="GO" id="GO:0008716">
    <property type="term" value="F:D-alanine-D-alanine ligase activity"/>
    <property type="evidence" value="ECO:0007669"/>
    <property type="project" value="UniProtKB-UniRule"/>
</dbReference>
<evidence type="ECO:0000259" key="8">
    <source>
        <dbReference type="PROSITE" id="PS50975"/>
    </source>
</evidence>
<keyword evidence="4" id="KW-0133">Cell shape</keyword>
<dbReference type="Gene3D" id="3.30.470.20">
    <property type="entry name" value="ATP-grasp fold, B domain"/>
    <property type="match status" value="1"/>
</dbReference>
<evidence type="ECO:0000313" key="9">
    <source>
        <dbReference type="EMBL" id="KAB1648780.1"/>
    </source>
</evidence>
<feature type="domain" description="ATP-grasp" evidence="8">
    <location>
        <begin position="104"/>
        <end position="311"/>
    </location>
</feature>
<feature type="binding site" evidence="6">
    <location>
        <position position="265"/>
    </location>
    <ligand>
        <name>Mg(2+)</name>
        <dbReference type="ChEBI" id="CHEBI:18420"/>
        <label>1</label>
    </ligand>
</feature>